<evidence type="ECO:0000256" key="1">
    <source>
        <dbReference type="SAM" id="Phobius"/>
    </source>
</evidence>
<dbReference type="InterPro" id="IPR016833">
    <property type="entry name" value="Put_Na-Bile_cotransptr"/>
</dbReference>
<evidence type="ECO:0008006" key="4">
    <source>
        <dbReference type="Google" id="ProtNLM"/>
    </source>
</evidence>
<dbReference type="Gene3D" id="1.20.1530.20">
    <property type="match status" value="1"/>
</dbReference>
<dbReference type="Pfam" id="PF13593">
    <property type="entry name" value="SBF_like"/>
    <property type="match status" value="2"/>
</dbReference>
<reference evidence="2" key="1">
    <citation type="submission" date="2020-05" db="EMBL/GenBank/DDBJ databases">
        <title>Phylogenomic resolution of chytrid fungi.</title>
        <authorList>
            <person name="Stajich J.E."/>
            <person name="Amses K."/>
            <person name="Simmons R."/>
            <person name="Seto K."/>
            <person name="Myers J."/>
            <person name="Bonds A."/>
            <person name="Quandt C.A."/>
            <person name="Barry K."/>
            <person name="Liu P."/>
            <person name="Grigoriev I."/>
            <person name="Longcore J.E."/>
            <person name="James T.Y."/>
        </authorList>
    </citation>
    <scope>NUCLEOTIDE SEQUENCE</scope>
    <source>
        <strain evidence="2">JEL0513</strain>
    </source>
</reference>
<dbReference type="PANTHER" id="PTHR18640:SF5">
    <property type="entry name" value="SODIUM_BILE ACID COTRANSPORTER 7"/>
    <property type="match status" value="1"/>
</dbReference>
<dbReference type="InterPro" id="IPR038770">
    <property type="entry name" value="Na+/solute_symporter_sf"/>
</dbReference>
<dbReference type="GO" id="GO:0005886">
    <property type="term" value="C:plasma membrane"/>
    <property type="evidence" value="ECO:0007669"/>
    <property type="project" value="TreeGrafter"/>
</dbReference>
<gene>
    <name evidence="2" type="ORF">HK100_002351</name>
</gene>
<sequence length="234" mass="24372">IIFGLTPALGLAVGKLLQLSPTFNTTLAKGLILATCTPTTVSSNVIMTKNSNGDEAAALTNAVLGNILGVFISPPLIFRYVGTLTTGSSLDYAATFENLVITVIAPLIFGQLVQFVAAPAVTAFVTQNSGILAVLNSSLLILLVWSVFCKTFSEQIGDEIDAGSVIAVAIVMCAATKSVALGVPMINIIYAGSPLIGVISAPLLCYHAEQLVVGSFLVALFKKWVDAEKNVLQV</sequence>
<protein>
    <recommendedName>
        <fullName evidence="4">Sodium/bile acid cotransporter</fullName>
    </recommendedName>
</protein>
<organism evidence="2 3">
    <name type="scientific">Physocladia obscura</name>
    <dbReference type="NCBI Taxonomy" id="109957"/>
    <lineage>
        <taxon>Eukaryota</taxon>
        <taxon>Fungi</taxon>
        <taxon>Fungi incertae sedis</taxon>
        <taxon>Chytridiomycota</taxon>
        <taxon>Chytridiomycota incertae sedis</taxon>
        <taxon>Chytridiomycetes</taxon>
        <taxon>Chytridiales</taxon>
        <taxon>Chytriomycetaceae</taxon>
        <taxon>Physocladia</taxon>
    </lineage>
</organism>
<feature type="transmembrane region" description="Helical" evidence="1">
    <location>
        <begin position="196"/>
        <end position="221"/>
    </location>
</feature>
<proteinExistence type="predicted"/>
<evidence type="ECO:0000313" key="3">
    <source>
        <dbReference type="Proteomes" id="UP001211907"/>
    </source>
</evidence>
<dbReference type="Proteomes" id="UP001211907">
    <property type="component" value="Unassembled WGS sequence"/>
</dbReference>
<dbReference type="AlphaFoldDB" id="A0AAD5SWI7"/>
<feature type="transmembrane region" description="Helical" evidence="1">
    <location>
        <begin position="99"/>
        <end position="125"/>
    </location>
</feature>
<feature type="transmembrane region" description="Helical" evidence="1">
    <location>
        <begin position="131"/>
        <end position="153"/>
    </location>
</feature>
<dbReference type="PANTHER" id="PTHR18640">
    <property type="entry name" value="SOLUTE CARRIER FAMILY 10 MEMBER 7"/>
    <property type="match status" value="1"/>
</dbReference>
<feature type="transmembrane region" description="Helical" evidence="1">
    <location>
        <begin position="56"/>
        <end position="78"/>
    </location>
</feature>
<dbReference type="EMBL" id="JADGJH010001546">
    <property type="protein sequence ID" value="KAJ3112398.1"/>
    <property type="molecule type" value="Genomic_DNA"/>
</dbReference>
<feature type="transmembrane region" description="Helical" evidence="1">
    <location>
        <begin position="165"/>
        <end position="190"/>
    </location>
</feature>
<name>A0AAD5SWI7_9FUNG</name>
<evidence type="ECO:0000313" key="2">
    <source>
        <dbReference type="EMBL" id="KAJ3112398.1"/>
    </source>
</evidence>
<feature type="non-terminal residue" evidence="2">
    <location>
        <position position="234"/>
    </location>
</feature>
<keyword evidence="1" id="KW-1133">Transmembrane helix</keyword>
<keyword evidence="1" id="KW-0472">Membrane</keyword>
<accession>A0AAD5SWI7</accession>
<comment type="caution">
    <text evidence="2">The sequence shown here is derived from an EMBL/GenBank/DDBJ whole genome shotgun (WGS) entry which is preliminary data.</text>
</comment>
<keyword evidence="3" id="KW-1185">Reference proteome</keyword>
<keyword evidence="1" id="KW-0812">Transmembrane</keyword>